<name>A0ABR4X030_9ACTN</name>
<gene>
    <name evidence="2" type="ORF">IL38_21745</name>
</gene>
<evidence type="ECO:0000259" key="1">
    <source>
        <dbReference type="Pfam" id="PF04149"/>
    </source>
</evidence>
<evidence type="ECO:0000313" key="2">
    <source>
        <dbReference type="EMBL" id="KGI79818.1"/>
    </source>
</evidence>
<protein>
    <recommendedName>
        <fullName evidence="1">DUF397 domain-containing protein</fullName>
    </recommendedName>
</protein>
<sequence>MMSIEHPITDWFVSSYSGPRNNTCVEVRFTSHGTEVRDTKNRTAGTLAFDREQWNSFVRTLPDNMA</sequence>
<evidence type="ECO:0000313" key="3">
    <source>
        <dbReference type="Proteomes" id="UP000029737"/>
    </source>
</evidence>
<accession>A0ABR4X030</accession>
<dbReference type="Pfam" id="PF04149">
    <property type="entry name" value="DUF397"/>
    <property type="match status" value="1"/>
</dbReference>
<feature type="domain" description="DUF397" evidence="1">
    <location>
        <begin position="10"/>
        <end position="60"/>
    </location>
</feature>
<dbReference type="InterPro" id="IPR007278">
    <property type="entry name" value="DUF397"/>
</dbReference>
<proteinExistence type="predicted"/>
<reference evidence="2 3" key="1">
    <citation type="journal article" date="2014" name="PLoS ONE">
        <title>Identification and Characterization of a New Erythromycin Biosynthetic Gene Cluster in Actinopolyspora erythraea YIM90600, a Novel Erythronolide-Producing Halophilic Actinomycete Isolated from Salt Field.</title>
        <authorList>
            <person name="Chen D."/>
            <person name="Feng J."/>
            <person name="Huang L."/>
            <person name="Zhang Q."/>
            <person name="Wu J."/>
            <person name="Zhu X."/>
            <person name="Duan Y."/>
            <person name="Xu Z."/>
        </authorList>
    </citation>
    <scope>NUCLEOTIDE SEQUENCE [LARGE SCALE GENOMIC DNA]</scope>
    <source>
        <strain evidence="2 3">YIM90600</strain>
    </source>
</reference>
<dbReference type="Proteomes" id="UP000029737">
    <property type="component" value="Unassembled WGS sequence"/>
</dbReference>
<keyword evidence="3" id="KW-1185">Reference proteome</keyword>
<comment type="caution">
    <text evidence="2">The sequence shown here is derived from an EMBL/GenBank/DDBJ whole genome shotgun (WGS) entry which is preliminary data.</text>
</comment>
<organism evidence="2 3">
    <name type="scientific">Actinopolyspora erythraea</name>
    <dbReference type="NCBI Taxonomy" id="414996"/>
    <lineage>
        <taxon>Bacteria</taxon>
        <taxon>Bacillati</taxon>
        <taxon>Actinomycetota</taxon>
        <taxon>Actinomycetes</taxon>
        <taxon>Actinopolysporales</taxon>
        <taxon>Actinopolysporaceae</taxon>
        <taxon>Actinopolyspora</taxon>
    </lineage>
</organism>
<dbReference type="EMBL" id="JPMV01000039">
    <property type="protein sequence ID" value="KGI79818.1"/>
    <property type="molecule type" value="Genomic_DNA"/>
</dbReference>